<evidence type="ECO:0000256" key="5">
    <source>
        <dbReference type="ARBA" id="ARBA00022989"/>
    </source>
</evidence>
<evidence type="ECO:0000256" key="8">
    <source>
        <dbReference type="SAM" id="Phobius"/>
    </source>
</evidence>
<organism evidence="11 12">
    <name type="scientific">Kitasatospora paracochleata</name>
    <dbReference type="NCBI Taxonomy" id="58354"/>
    <lineage>
        <taxon>Bacteria</taxon>
        <taxon>Bacillati</taxon>
        <taxon>Actinomycetota</taxon>
        <taxon>Actinomycetes</taxon>
        <taxon>Kitasatosporales</taxon>
        <taxon>Streptomycetaceae</taxon>
        <taxon>Kitasatospora</taxon>
    </lineage>
</organism>
<dbReference type="InterPro" id="IPR003593">
    <property type="entry name" value="AAA+_ATPase"/>
</dbReference>
<name>A0ABT1JAG7_9ACTN</name>
<dbReference type="PANTHER" id="PTHR24221">
    <property type="entry name" value="ATP-BINDING CASSETTE SUB-FAMILY B"/>
    <property type="match status" value="1"/>
</dbReference>
<dbReference type="Pfam" id="PF00664">
    <property type="entry name" value="ABC_membrane"/>
    <property type="match status" value="1"/>
</dbReference>
<feature type="compositionally biased region" description="Low complexity" evidence="7">
    <location>
        <begin position="12"/>
        <end position="24"/>
    </location>
</feature>
<keyword evidence="5 8" id="KW-1133">Transmembrane helix</keyword>
<feature type="region of interest" description="Disordered" evidence="7">
    <location>
        <begin position="1"/>
        <end position="24"/>
    </location>
</feature>
<dbReference type="SMART" id="SM00382">
    <property type="entry name" value="AAA"/>
    <property type="match status" value="1"/>
</dbReference>
<evidence type="ECO:0000313" key="11">
    <source>
        <dbReference type="EMBL" id="MCP2314451.1"/>
    </source>
</evidence>
<feature type="domain" description="ABC transmembrane type-1" evidence="10">
    <location>
        <begin position="46"/>
        <end position="318"/>
    </location>
</feature>
<feature type="transmembrane region" description="Helical" evidence="8">
    <location>
        <begin position="158"/>
        <end position="178"/>
    </location>
</feature>
<feature type="domain" description="ABC transporter" evidence="9">
    <location>
        <begin position="363"/>
        <end position="592"/>
    </location>
</feature>
<dbReference type="Proteomes" id="UP001206483">
    <property type="component" value="Unassembled WGS sequence"/>
</dbReference>
<evidence type="ECO:0000256" key="7">
    <source>
        <dbReference type="SAM" id="MobiDB-lite"/>
    </source>
</evidence>
<accession>A0ABT1JAG7</accession>
<evidence type="ECO:0000259" key="9">
    <source>
        <dbReference type="PROSITE" id="PS50893"/>
    </source>
</evidence>
<evidence type="ECO:0000256" key="1">
    <source>
        <dbReference type="ARBA" id="ARBA00004651"/>
    </source>
</evidence>
<keyword evidence="2 8" id="KW-0812">Transmembrane</keyword>
<dbReference type="PANTHER" id="PTHR24221:SF654">
    <property type="entry name" value="ATP-BINDING CASSETTE SUB-FAMILY B MEMBER 6"/>
    <property type="match status" value="1"/>
</dbReference>
<dbReference type="Gene3D" id="3.40.50.300">
    <property type="entry name" value="P-loop containing nucleotide triphosphate hydrolases"/>
    <property type="match status" value="1"/>
</dbReference>
<comment type="subcellular location">
    <subcellularLocation>
        <location evidence="1">Cell membrane</location>
        <topology evidence="1">Multi-pass membrane protein</topology>
    </subcellularLocation>
</comment>
<evidence type="ECO:0000259" key="10">
    <source>
        <dbReference type="PROSITE" id="PS50929"/>
    </source>
</evidence>
<evidence type="ECO:0000256" key="4">
    <source>
        <dbReference type="ARBA" id="ARBA00022840"/>
    </source>
</evidence>
<evidence type="ECO:0000256" key="3">
    <source>
        <dbReference type="ARBA" id="ARBA00022741"/>
    </source>
</evidence>
<dbReference type="GO" id="GO:0005524">
    <property type="term" value="F:ATP binding"/>
    <property type="evidence" value="ECO:0007669"/>
    <property type="project" value="UniProtKB-KW"/>
</dbReference>
<dbReference type="PROSITE" id="PS50929">
    <property type="entry name" value="ABC_TM1F"/>
    <property type="match status" value="1"/>
</dbReference>
<dbReference type="EMBL" id="JAMZDX010000009">
    <property type="protein sequence ID" value="MCP2314451.1"/>
    <property type="molecule type" value="Genomic_DNA"/>
</dbReference>
<keyword evidence="12" id="KW-1185">Reference proteome</keyword>
<dbReference type="InterPro" id="IPR036640">
    <property type="entry name" value="ABC1_TM_sf"/>
</dbReference>
<dbReference type="InterPro" id="IPR003439">
    <property type="entry name" value="ABC_transporter-like_ATP-bd"/>
</dbReference>
<reference evidence="11 12" key="1">
    <citation type="submission" date="2022-06" db="EMBL/GenBank/DDBJ databases">
        <title>Sequencing the genomes of 1000 actinobacteria strains.</title>
        <authorList>
            <person name="Klenk H.-P."/>
        </authorList>
    </citation>
    <scope>NUCLEOTIDE SEQUENCE [LARGE SCALE GENOMIC DNA]</scope>
    <source>
        <strain evidence="11 12">DSM 41656</strain>
    </source>
</reference>
<dbReference type="InterPro" id="IPR011527">
    <property type="entry name" value="ABC1_TM_dom"/>
</dbReference>
<gene>
    <name evidence="11" type="ORF">FHR36_007652</name>
</gene>
<sequence>MPLPTDRRTRNAARNASPPADLPDGRAAARLLRTALGADRGALARLLAWNLGSALPALVSGKALALAVDRGFLGHRPAQAAGWLAVFAVAAAVGAWSTRQTYPWLARLVEPMRDRLLREVVTGLLHRAVAARGRSDGSAAVAVAQLTRQVEAVRDTTAGQLLLVSQFTLTVAAVVVGTGALAPAAAVLVAVPLLLALLLFAALAPATARRQREAFASEEELARRFVEVVQGLRDLVACGADRDAEREVLAAVEANAAATRALARVAALRRLIVALGAHLPLLLVVLAAPLLVRRGLSAGAVVGVLAYLTGTLEPALRLLVQGVGASWLRLAVAAERLAAAAARPESVGPADRADSGTVKDGSVQLAAVGYAYGPAAEPVFADLDLALADGEHLAVVGPSGIGKSTLADVLAGIVPPDRGRVRLGGVPLARIPAAELARVRVLLPQDPYVFGGPLGDNLRWLAPEATEAEVTRALAALGATALVERLGGPAAEIDPRALSAGERQLIALVRAHLSPARLVVLDEATRHLDAAAELRVERAFRARPGTVVAITHRPGPARRADRVLYLDGSRPVIGTHRALLAGVPGYRALMGEEAYGALPAARDGR</sequence>
<feature type="transmembrane region" description="Helical" evidence="8">
    <location>
        <begin position="184"/>
        <end position="204"/>
    </location>
</feature>
<dbReference type="RefSeq" id="WP_253804779.1">
    <property type="nucleotide sequence ID" value="NZ_JAMZDX010000009.1"/>
</dbReference>
<proteinExistence type="predicted"/>
<evidence type="ECO:0000313" key="12">
    <source>
        <dbReference type="Proteomes" id="UP001206483"/>
    </source>
</evidence>
<dbReference type="SUPFAM" id="SSF90123">
    <property type="entry name" value="ABC transporter transmembrane region"/>
    <property type="match status" value="1"/>
</dbReference>
<dbReference type="InterPro" id="IPR039421">
    <property type="entry name" value="Type_1_exporter"/>
</dbReference>
<feature type="transmembrane region" description="Helical" evidence="8">
    <location>
        <begin position="80"/>
        <end position="98"/>
    </location>
</feature>
<dbReference type="Pfam" id="PF00005">
    <property type="entry name" value="ABC_tran"/>
    <property type="match status" value="1"/>
</dbReference>
<keyword evidence="6 8" id="KW-0472">Membrane</keyword>
<dbReference type="CDD" id="cd03228">
    <property type="entry name" value="ABCC_MRP_Like"/>
    <property type="match status" value="1"/>
</dbReference>
<dbReference type="InterPro" id="IPR027417">
    <property type="entry name" value="P-loop_NTPase"/>
</dbReference>
<evidence type="ECO:0000256" key="2">
    <source>
        <dbReference type="ARBA" id="ARBA00022692"/>
    </source>
</evidence>
<protein>
    <submittedName>
        <fullName evidence="11">ATP-binding cassette subfamily C protein</fullName>
    </submittedName>
</protein>
<feature type="transmembrane region" description="Helical" evidence="8">
    <location>
        <begin position="46"/>
        <end position="68"/>
    </location>
</feature>
<keyword evidence="4 11" id="KW-0067">ATP-binding</keyword>
<evidence type="ECO:0000256" key="6">
    <source>
        <dbReference type="ARBA" id="ARBA00023136"/>
    </source>
</evidence>
<dbReference type="SUPFAM" id="SSF52540">
    <property type="entry name" value="P-loop containing nucleoside triphosphate hydrolases"/>
    <property type="match status" value="1"/>
</dbReference>
<feature type="transmembrane region" description="Helical" evidence="8">
    <location>
        <begin position="271"/>
        <end position="292"/>
    </location>
</feature>
<comment type="caution">
    <text evidence="11">The sequence shown here is derived from an EMBL/GenBank/DDBJ whole genome shotgun (WGS) entry which is preliminary data.</text>
</comment>
<dbReference type="Gene3D" id="1.20.1560.10">
    <property type="entry name" value="ABC transporter type 1, transmembrane domain"/>
    <property type="match status" value="1"/>
</dbReference>
<keyword evidence="3" id="KW-0547">Nucleotide-binding</keyword>
<dbReference type="PROSITE" id="PS50893">
    <property type="entry name" value="ABC_TRANSPORTER_2"/>
    <property type="match status" value="1"/>
</dbReference>